<evidence type="ECO:0000259" key="1">
    <source>
        <dbReference type="PROSITE" id="PS51340"/>
    </source>
</evidence>
<comment type="caution">
    <text evidence="2">The sequence shown here is derived from an EMBL/GenBank/DDBJ whole genome shotgun (WGS) entry which is preliminary data.</text>
</comment>
<feature type="domain" description="MOSC" evidence="1">
    <location>
        <begin position="103"/>
        <end position="274"/>
    </location>
</feature>
<name>A0ABT6ZRY2_9ACTN</name>
<evidence type="ECO:0000313" key="2">
    <source>
        <dbReference type="EMBL" id="MDJ1131396.1"/>
    </source>
</evidence>
<dbReference type="Pfam" id="PF03473">
    <property type="entry name" value="MOSC"/>
    <property type="match status" value="1"/>
</dbReference>
<dbReference type="PROSITE" id="PS51340">
    <property type="entry name" value="MOSC"/>
    <property type="match status" value="1"/>
</dbReference>
<accession>A0ABT6ZRY2</accession>
<keyword evidence="3" id="KW-1185">Reference proteome</keyword>
<dbReference type="EMBL" id="JANCPR020000004">
    <property type="protein sequence ID" value="MDJ1131396.1"/>
    <property type="molecule type" value="Genomic_DNA"/>
</dbReference>
<proteinExistence type="predicted"/>
<dbReference type="PANTHER" id="PTHR14237:SF19">
    <property type="entry name" value="MITOCHONDRIAL AMIDOXIME REDUCING COMPONENT 1"/>
    <property type="match status" value="1"/>
</dbReference>
<dbReference type="InterPro" id="IPR011037">
    <property type="entry name" value="Pyrv_Knase-like_insert_dom_sf"/>
</dbReference>
<protein>
    <submittedName>
        <fullName evidence="2">MOSC domain-containing protein</fullName>
    </submittedName>
</protein>
<dbReference type="Proteomes" id="UP001214441">
    <property type="component" value="Unassembled WGS sequence"/>
</dbReference>
<dbReference type="Pfam" id="PF03476">
    <property type="entry name" value="MOSC_N"/>
    <property type="match status" value="1"/>
</dbReference>
<dbReference type="InterPro" id="IPR005302">
    <property type="entry name" value="MoCF_Sase_C"/>
</dbReference>
<dbReference type="RefSeq" id="WP_274039216.1">
    <property type="nucleotide sequence ID" value="NZ_JANCPR020000004.1"/>
</dbReference>
<dbReference type="SUPFAM" id="SSF141673">
    <property type="entry name" value="MOSC N-terminal domain-like"/>
    <property type="match status" value="1"/>
</dbReference>
<sequence length="284" mass="30552">MTTPSLASLFVYPVKSLAGTAVGEAAVRPWGAAGDRRWLVTREDGGKLTQRDKPRLALAAAEPLPDGGVRLSAPGMESLEVKTPDPAGGTVVVRFWKSEVETVPASDEAALWFSTYLGTEARLVHLDAPERRRPLAAKYARPGETVSFADAMPFLLVSSTSLDALNSLVAQGDHADEGPLPMNRFRPSLVVEGTRPWAEDGWRRVRVGEVAFRVAKPCGRCVVTTTDQATAERGKEPLRTLARHRRFGDDLVFGQLLVPETTGTVRVGDGFEVLEDGPGPVAAD</sequence>
<dbReference type="SUPFAM" id="SSF50800">
    <property type="entry name" value="PK beta-barrel domain-like"/>
    <property type="match status" value="1"/>
</dbReference>
<reference evidence="2 3" key="1">
    <citation type="submission" date="2023-05" db="EMBL/GenBank/DDBJ databases">
        <title>Streptantibioticus silvisoli sp. nov., acidotolerant actinomycetes 1 from pine litter.</title>
        <authorList>
            <person name="Swiecimska M."/>
            <person name="Golinska P."/>
            <person name="Sangal V."/>
            <person name="Wachnowicz B."/>
            <person name="Goodfellow M."/>
        </authorList>
    </citation>
    <scope>NUCLEOTIDE SEQUENCE [LARGE SCALE GENOMIC DNA]</scope>
    <source>
        <strain evidence="2 3">DSM 42109</strain>
    </source>
</reference>
<dbReference type="PANTHER" id="PTHR14237">
    <property type="entry name" value="MOLYBDOPTERIN COFACTOR SULFURASE MOSC"/>
    <property type="match status" value="1"/>
</dbReference>
<organism evidence="2 3">
    <name type="scientific">Streptomyces iconiensis</name>
    <dbReference type="NCBI Taxonomy" id="1384038"/>
    <lineage>
        <taxon>Bacteria</taxon>
        <taxon>Bacillati</taxon>
        <taxon>Actinomycetota</taxon>
        <taxon>Actinomycetes</taxon>
        <taxon>Kitasatosporales</taxon>
        <taxon>Streptomycetaceae</taxon>
        <taxon>Streptomyces</taxon>
    </lineage>
</organism>
<dbReference type="InterPro" id="IPR005303">
    <property type="entry name" value="MOCOS_middle"/>
</dbReference>
<evidence type="ECO:0000313" key="3">
    <source>
        <dbReference type="Proteomes" id="UP001214441"/>
    </source>
</evidence>
<gene>
    <name evidence="2" type="ORF">NMN56_005385</name>
</gene>